<sequence>MPDLTKFQKLMLLNAHPIKQLLNYLGAAIGLYFLWLHNWSSALIFGFGVVLLGSLIAKFIGKYDPVETAKTWWGKAFLHYASPLGFTLYLISHILVPVAFWFHSLYLALIGVGILLVGYFFPPQQFSRKL</sequence>
<proteinExistence type="predicted"/>
<evidence type="ECO:0000256" key="1">
    <source>
        <dbReference type="SAM" id="Phobius"/>
    </source>
</evidence>
<feature type="transmembrane region" description="Helical" evidence="1">
    <location>
        <begin position="21"/>
        <end position="37"/>
    </location>
</feature>
<protein>
    <submittedName>
        <fullName evidence="2">Uncharacterized protein</fullName>
    </submittedName>
</protein>
<evidence type="ECO:0000313" key="2">
    <source>
        <dbReference type="EMBL" id="KRT67369.1"/>
    </source>
</evidence>
<feature type="transmembrane region" description="Helical" evidence="1">
    <location>
        <begin position="72"/>
        <end position="92"/>
    </location>
</feature>
<keyword evidence="1" id="KW-0812">Transmembrane</keyword>
<dbReference type="AlphaFoldDB" id="A0A0T5ZX30"/>
<dbReference type="EMBL" id="LDXK01000003">
    <property type="protein sequence ID" value="KRT67369.1"/>
    <property type="molecule type" value="Genomic_DNA"/>
</dbReference>
<gene>
    <name evidence="2" type="ORF">XU08_C0003G0042</name>
</gene>
<comment type="caution">
    <text evidence="2">The sequence shown here is derived from an EMBL/GenBank/DDBJ whole genome shotgun (WGS) entry which is preliminary data.</text>
</comment>
<keyword evidence="1" id="KW-1133">Transmembrane helix</keyword>
<name>A0A0T5ZX30_UNCKA</name>
<feature type="transmembrane region" description="Helical" evidence="1">
    <location>
        <begin position="98"/>
        <end position="121"/>
    </location>
</feature>
<evidence type="ECO:0000313" key="3">
    <source>
        <dbReference type="Proteomes" id="UP000051297"/>
    </source>
</evidence>
<organism evidence="2 3">
    <name type="scientific">candidate division WWE3 bacterium CSP1-7</name>
    <dbReference type="NCBI Taxonomy" id="1576480"/>
    <lineage>
        <taxon>Bacteria</taxon>
        <taxon>Katanobacteria</taxon>
    </lineage>
</organism>
<dbReference type="Proteomes" id="UP000051297">
    <property type="component" value="Unassembled WGS sequence"/>
</dbReference>
<keyword evidence="1" id="KW-0472">Membrane</keyword>
<reference evidence="2 3" key="1">
    <citation type="submission" date="2015-05" db="EMBL/GenBank/DDBJ databases">
        <title>Critical biogeochemical functions in the subsurface are associated with bacteria from new phyla and little studied lineages.</title>
        <authorList>
            <person name="Hug L.A."/>
            <person name="Thomas B.C."/>
            <person name="Sharon I."/>
            <person name="Brown C.T."/>
            <person name="Sharma R."/>
            <person name="Hettich R.L."/>
            <person name="Wilkins M.J."/>
            <person name="Williams K.H."/>
            <person name="Singh A."/>
            <person name="Banfield J.F."/>
        </authorList>
    </citation>
    <scope>NUCLEOTIDE SEQUENCE [LARGE SCALE GENOMIC DNA]</scope>
    <source>
        <strain evidence="2">CSP1-7</strain>
    </source>
</reference>
<feature type="transmembrane region" description="Helical" evidence="1">
    <location>
        <begin position="43"/>
        <end position="60"/>
    </location>
</feature>
<dbReference type="STRING" id="1576480.XU08_C0003G0042"/>
<accession>A0A0T5ZX30</accession>